<dbReference type="SUPFAM" id="SSF51658">
    <property type="entry name" value="Xylose isomerase-like"/>
    <property type="match status" value="1"/>
</dbReference>
<evidence type="ECO:0000313" key="1">
    <source>
        <dbReference type="EMBL" id="BDB54902.1"/>
    </source>
</evidence>
<dbReference type="InterPro" id="IPR036237">
    <property type="entry name" value="Xyl_isomerase-like_sf"/>
</dbReference>
<dbReference type="EMBL" id="AP025184">
    <property type="protein sequence ID" value="BDB54902.1"/>
    <property type="molecule type" value="Genomic_DNA"/>
</dbReference>
<protein>
    <recommendedName>
        <fullName evidence="3">Sugar phosphate isomerase/epimerase</fullName>
    </recommendedName>
</protein>
<organism evidence="1 2">
    <name type="scientific">Flavobacterium ammoniigenes</name>
    <dbReference type="NCBI Taxonomy" id="1751095"/>
    <lineage>
        <taxon>Bacteria</taxon>
        <taxon>Pseudomonadati</taxon>
        <taxon>Bacteroidota</taxon>
        <taxon>Flavobacteriia</taxon>
        <taxon>Flavobacteriales</taxon>
        <taxon>Flavobacteriaceae</taxon>
        <taxon>Flavobacterium</taxon>
    </lineage>
</organism>
<dbReference type="RefSeq" id="WP_229316299.1">
    <property type="nucleotide sequence ID" value="NZ_AP025184.1"/>
</dbReference>
<evidence type="ECO:0008006" key="3">
    <source>
        <dbReference type="Google" id="ProtNLM"/>
    </source>
</evidence>
<keyword evidence="2" id="KW-1185">Reference proteome</keyword>
<reference evidence="1 2" key="2">
    <citation type="journal article" date="2022" name="Microorganisms">
        <title>Complete Genome Sequences of Two Flavobacterium ammonificans Strains and a Flavobacterium ammoniigenes Strain of Ammonifying Bacterioplankton Isolated from Surface River Water.</title>
        <authorList>
            <person name="Suda W."/>
            <person name="Ogata Y."/>
            <person name="Shindo C."/>
            <person name="Watanabe K."/>
        </authorList>
    </citation>
    <scope>NUCLEOTIDE SEQUENCE [LARGE SCALE GENOMIC DNA]</scope>
    <source>
        <strain evidence="1 2">GENT5</strain>
    </source>
</reference>
<evidence type="ECO:0000313" key="2">
    <source>
        <dbReference type="Proteomes" id="UP001319867"/>
    </source>
</evidence>
<dbReference type="Proteomes" id="UP001319867">
    <property type="component" value="Chromosome"/>
</dbReference>
<gene>
    <name evidence="1" type="ORF">GENT5_12070</name>
</gene>
<name>A0ABN6KZQ5_9FLAO</name>
<sequence>MNIKYLCTYWGCEHLSAKSFLDLVIKNGYDGVEINFPDDASFIEEFLSELQTIRKSNHPKFIFVAQQVQPNRIETYESYVQRVYDRLQFLVSLGPNAINSHTGKDYFDFGENSKILELTNQISKSSDIPILHETHRGRFSFHAKTLLNYLDLFPNLKLVGDLSHFGVVSESNLEDQETILTKIFPKIKHIHARIGFEQSPQVNDPFAPEWNSYLERYLLWWKQIISIQEKKGLTEMFITPECGPYPYMPEKPFSKEPLSNQWDNNIRMMQYLQLNLLQNEQL</sequence>
<dbReference type="Gene3D" id="3.20.20.150">
    <property type="entry name" value="Divalent-metal-dependent TIM barrel enzymes"/>
    <property type="match status" value="1"/>
</dbReference>
<proteinExistence type="predicted"/>
<reference evidence="1 2" key="1">
    <citation type="journal article" date="2022" name="Int. J. Syst. Evol. Microbiol.">
        <title>Flavobacterium ammonificans sp. nov. and Flavobacterium ammoniigenes sp. nov., ammonifying bacteria isolated from surface river water.</title>
        <authorList>
            <person name="Watanabe K."/>
            <person name="Kitamura T."/>
            <person name="Ogata Y."/>
            <person name="Shindo C."/>
            <person name="Suda W."/>
        </authorList>
    </citation>
    <scope>NUCLEOTIDE SEQUENCE [LARGE SCALE GENOMIC DNA]</scope>
    <source>
        <strain evidence="1 2">GENT5</strain>
    </source>
</reference>
<accession>A0ABN6KZQ5</accession>